<proteinExistence type="predicted"/>
<dbReference type="GeneID" id="106670265"/>
<dbReference type="OMA" id="YARWVRA"/>
<name>A0A8I6S2K7_CIMLE</name>
<dbReference type="EnsemblMetazoa" id="XM_014400447.2">
    <property type="protein sequence ID" value="XP_014255933.1"/>
    <property type="gene ID" value="LOC106670265"/>
</dbReference>
<organism evidence="2 3">
    <name type="scientific">Cimex lectularius</name>
    <name type="common">Bed bug</name>
    <name type="synonym">Acanthia lectularia</name>
    <dbReference type="NCBI Taxonomy" id="79782"/>
    <lineage>
        <taxon>Eukaryota</taxon>
        <taxon>Metazoa</taxon>
        <taxon>Ecdysozoa</taxon>
        <taxon>Arthropoda</taxon>
        <taxon>Hexapoda</taxon>
        <taxon>Insecta</taxon>
        <taxon>Pterygota</taxon>
        <taxon>Neoptera</taxon>
        <taxon>Paraneoptera</taxon>
        <taxon>Hemiptera</taxon>
        <taxon>Heteroptera</taxon>
        <taxon>Panheteroptera</taxon>
        <taxon>Cimicomorpha</taxon>
        <taxon>Cimicidae</taxon>
        <taxon>Cimex</taxon>
    </lineage>
</organism>
<accession>A0A8I6S2K7</accession>
<dbReference type="KEGG" id="clec:106670265"/>
<dbReference type="SMART" id="SM00233">
    <property type="entry name" value="PH"/>
    <property type="match status" value="1"/>
</dbReference>
<feature type="domain" description="PH" evidence="1">
    <location>
        <begin position="36"/>
        <end position="127"/>
    </location>
</feature>
<evidence type="ECO:0000259" key="1">
    <source>
        <dbReference type="PROSITE" id="PS50003"/>
    </source>
</evidence>
<evidence type="ECO:0000313" key="3">
    <source>
        <dbReference type="Proteomes" id="UP000494040"/>
    </source>
</evidence>
<reference evidence="2" key="1">
    <citation type="submission" date="2022-01" db="UniProtKB">
        <authorList>
            <consortium name="EnsemblMetazoa"/>
        </authorList>
    </citation>
    <scope>IDENTIFICATION</scope>
</reference>
<dbReference type="SUPFAM" id="SSF50729">
    <property type="entry name" value="PH domain-like"/>
    <property type="match status" value="1"/>
</dbReference>
<dbReference type="OrthoDB" id="8189406at2759"/>
<dbReference type="InterPro" id="IPR011993">
    <property type="entry name" value="PH-like_dom_sf"/>
</dbReference>
<dbReference type="RefSeq" id="XP_014255933.1">
    <property type="nucleotide sequence ID" value="XM_014400447.2"/>
</dbReference>
<dbReference type="InterPro" id="IPR001849">
    <property type="entry name" value="PH_domain"/>
</dbReference>
<dbReference type="PROSITE" id="PS50003">
    <property type="entry name" value="PH_DOMAIN"/>
    <property type="match status" value="1"/>
</dbReference>
<dbReference type="AlphaFoldDB" id="A0A8I6S2K7"/>
<protein>
    <recommendedName>
        <fullName evidence="1">PH domain-containing protein</fullName>
    </recommendedName>
</protein>
<dbReference type="Gene3D" id="2.30.29.30">
    <property type="entry name" value="Pleckstrin-homology domain (PH domain)/Phosphotyrosine-binding domain (PTB)"/>
    <property type="match status" value="1"/>
</dbReference>
<sequence>MCSSARKPMVVPSTHVTPCRVVSAEAKTKHEHEPDRCRIAGVLELLGCGRRYCVVRGGQLEIYPGVVPGGHPTWRIPLTTMNLLPAPGPHLAFTLTRHNDNLPTVTFSVDNSNEYERWVKAIAAELMRQTPLERVRFLDILGITGSLRRAQSADNLARAVKPDIQRHRFTKRSTDLPDVVRDLPPCYRKSRSRRRELRNSKIILSRVQSMETLDALSSSENEMNELLDRCQRTDEYVPVKEKRILFETLCKGRCESPYRPLEMGRAHSLHDLSTPIRSRENCVPVKEICRLFEQKSHPSRTSEREYHSYTPQTETVDDLIKSTNADEERARKQFRIADVKIRHHSNVR</sequence>
<dbReference type="Proteomes" id="UP000494040">
    <property type="component" value="Unassembled WGS sequence"/>
</dbReference>
<keyword evidence="3" id="KW-1185">Reference proteome</keyword>
<evidence type="ECO:0000313" key="2">
    <source>
        <dbReference type="EnsemblMetazoa" id="XP_014255933.1"/>
    </source>
</evidence>